<reference evidence="2" key="2">
    <citation type="submission" date="2020-09" db="EMBL/GenBank/DDBJ databases">
        <authorList>
            <person name="Sun Q."/>
            <person name="Zhou Y."/>
        </authorList>
    </citation>
    <scope>NUCLEOTIDE SEQUENCE</scope>
    <source>
        <strain evidence="2">CGMCC 1.15371</strain>
    </source>
</reference>
<evidence type="ECO:0000259" key="1">
    <source>
        <dbReference type="Pfam" id="PF22316"/>
    </source>
</evidence>
<feature type="domain" description="BCE-2095-like N-terminal" evidence="1">
    <location>
        <begin position="24"/>
        <end position="103"/>
    </location>
</feature>
<proteinExistence type="predicted"/>
<comment type="caution">
    <text evidence="2">The sequence shown here is derived from an EMBL/GenBank/DDBJ whole genome shotgun (WGS) entry which is preliminary data.</text>
</comment>
<dbReference type="InterPro" id="IPR054527">
    <property type="entry name" value="BCE_2095-like_N"/>
</dbReference>
<dbReference type="AlphaFoldDB" id="A0A8J2VM88"/>
<gene>
    <name evidence="2" type="ORF">GCM10011391_16160</name>
</gene>
<organism evidence="2 3">
    <name type="scientific">Pullulanibacillus camelliae</name>
    <dbReference type="NCBI Taxonomy" id="1707096"/>
    <lineage>
        <taxon>Bacteria</taxon>
        <taxon>Bacillati</taxon>
        <taxon>Bacillota</taxon>
        <taxon>Bacilli</taxon>
        <taxon>Bacillales</taxon>
        <taxon>Sporolactobacillaceae</taxon>
        <taxon>Pullulanibacillus</taxon>
    </lineage>
</organism>
<name>A0A8J2VM88_9BACL</name>
<dbReference type="Pfam" id="PF22316">
    <property type="entry name" value="ABhydrolase-like_N"/>
    <property type="match status" value="1"/>
</dbReference>
<evidence type="ECO:0000313" key="2">
    <source>
        <dbReference type="EMBL" id="GGE38111.1"/>
    </source>
</evidence>
<protein>
    <recommendedName>
        <fullName evidence="1">BCE-2095-like N-terminal domain-containing protein</fullName>
    </recommendedName>
</protein>
<reference evidence="2" key="1">
    <citation type="journal article" date="2014" name="Int. J. Syst. Evol. Microbiol.">
        <title>Complete genome sequence of Corynebacterium casei LMG S-19264T (=DSM 44701T), isolated from a smear-ripened cheese.</title>
        <authorList>
            <consortium name="US DOE Joint Genome Institute (JGI-PGF)"/>
            <person name="Walter F."/>
            <person name="Albersmeier A."/>
            <person name="Kalinowski J."/>
            <person name="Ruckert C."/>
        </authorList>
    </citation>
    <scope>NUCLEOTIDE SEQUENCE</scope>
    <source>
        <strain evidence="2">CGMCC 1.15371</strain>
    </source>
</reference>
<evidence type="ECO:0000313" key="3">
    <source>
        <dbReference type="Proteomes" id="UP000628775"/>
    </source>
</evidence>
<dbReference type="RefSeq" id="WP_188691908.1">
    <property type="nucleotide sequence ID" value="NZ_BMIR01000006.1"/>
</dbReference>
<dbReference type="Proteomes" id="UP000628775">
    <property type="component" value="Unassembled WGS sequence"/>
</dbReference>
<dbReference type="EMBL" id="BMIR01000006">
    <property type="protein sequence ID" value="GGE38111.1"/>
    <property type="molecule type" value="Genomic_DNA"/>
</dbReference>
<keyword evidence="3" id="KW-1185">Reference proteome</keyword>
<accession>A0A8J2VM88</accession>
<sequence length="108" mass="12569">MTEHSFIQIQKQMIDLTFAGDFEGILTLIDNVEQDYPNHWNQLYFWKASVLSTLGHYSQALTVLKSALDKGCWWQPQQLQEATDLYPLHQFQEFQAIMKTCQQLSLSG</sequence>